<evidence type="ECO:0000313" key="10">
    <source>
        <dbReference type="Proteomes" id="UP000595917"/>
    </source>
</evidence>
<feature type="transmembrane region" description="Helical" evidence="7">
    <location>
        <begin position="108"/>
        <end position="125"/>
    </location>
</feature>
<keyword evidence="5 7" id="KW-1133">Transmembrane helix</keyword>
<feature type="transmembrane region" description="Helical" evidence="7">
    <location>
        <begin position="209"/>
        <end position="229"/>
    </location>
</feature>
<dbReference type="PROSITE" id="PS50928">
    <property type="entry name" value="ABC_TM1"/>
    <property type="match status" value="1"/>
</dbReference>
<organism evidence="9 10">
    <name type="scientific">Breznakiella homolactica</name>
    <dbReference type="NCBI Taxonomy" id="2798577"/>
    <lineage>
        <taxon>Bacteria</taxon>
        <taxon>Pseudomonadati</taxon>
        <taxon>Spirochaetota</taxon>
        <taxon>Spirochaetia</taxon>
        <taxon>Spirochaetales</taxon>
        <taxon>Breznakiellaceae</taxon>
        <taxon>Breznakiella</taxon>
    </lineage>
</organism>
<feature type="transmembrane region" description="Helical" evidence="7">
    <location>
        <begin position="75"/>
        <end position="96"/>
    </location>
</feature>
<keyword evidence="10" id="KW-1185">Reference proteome</keyword>
<feature type="transmembrane region" description="Helical" evidence="7">
    <location>
        <begin position="268"/>
        <end position="285"/>
    </location>
</feature>
<dbReference type="AlphaFoldDB" id="A0A7T8BAS9"/>
<dbReference type="KEGG" id="bhc:JFL75_16295"/>
<dbReference type="PANTHER" id="PTHR30193">
    <property type="entry name" value="ABC TRANSPORTER PERMEASE PROTEIN"/>
    <property type="match status" value="1"/>
</dbReference>
<gene>
    <name evidence="9" type="ORF">JFL75_16295</name>
</gene>
<comment type="similarity">
    <text evidence="7">Belongs to the binding-protein-dependent transport system permease family.</text>
</comment>
<evidence type="ECO:0000256" key="3">
    <source>
        <dbReference type="ARBA" id="ARBA00022475"/>
    </source>
</evidence>
<keyword evidence="2 7" id="KW-0813">Transport</keyword>
<feature type="transmembrane region" description="Helical" evidence="7">
    <location>
        <begin position="7"/>
        <end position="40"/>
    </location>
</feature>
<evidence type="ECO:0000256" key="2">
    <source>
        <dbReference type="ARBA" id="ARBA00022448"/>
    </source>
</evidence>
<feature type="domain" description="ABC transmembrane type-1" evidence="8">
    <location>
        <begin position="71"/>
        <end position="282"/>
    </location>
</feature>
<dbReference type="InterPro" id="IPR051393">
    <property type="entry name" value="ABC_transporter_permease"/>
</dbReference>
<feature type="transmembrane region" description="Helical" evidence="7">
    <location>
        <begin position="145"/>
        <end position="166"/>
    </location>
</feature>
<proteinExistence type="inferred from homology"/>
<dbReference type="InterPro" id="IPR035906">
    <property type="entry name" value="MetI-like_sf"/>
</dbReference>
<keyword evidence="6 7" id="KW-0472">Membrane</keyword>
<dbReference type="GO" id="GO:0005886">
    <property type="term" value="C:plasma membrane"/>
    <property type="evidence" value="ECO:0007669"/>
    <property type="project" value="UniProtKB-SubCell"/>
</dbReference>
<keyword evidence="3" id="KW-1003">Cell membrane</keyword>
<dbReference type="Proteomes" id="UP000595917">
    <property type="component" value="Chromosome"/>
</dbReference>
<evidence type="ECO:0000256" key="5">
    <source>
        <dbReference type="ARBA" id="ARBA00022989"/>
    </source>
</evidence>
<accession>A0A7T8BAS9</accession>
<evidence type="ECO:0000256" key="7">
    <source>
        <dbReference type="RuleBase" id="RU363032"/>
    </source>
</evidence>
<dbReference type="SUPFAM" id="SSF161098">
    <property type="entry name" value="MetI-like"/>
    <property type="match status" value="1"/>
</dbReference>
<name>A0A7T8BAS9_9SPIR</name>
<sequence length="293" mass="32816">MRVQKNIAYYSFLIIPAATVLIFITVVIIPFIIGIGYSFFTWDGIPANPKIWNGIGNYIRIFSDARFWRSGMHTLVFTFFSVLSTNLLGLLLALVVTTNLRTRNAARAMFFAPYLIGGLLLGFIWKFVFARPFPAIGELLGLEKIFFNWLLQPASAMAALVIVNTWKMAGYIMIIYIAGLQGIPMDLLEAASVDGATGWQRFRSITVPLLMPAITVTTFMTLSNSFKIYDVNLSLTAGGPFSSTEMFAINIYNEIFTIGNYGYGQAKAIVFFVFVAVITLVQTYFNKRREVVM</sequence>
<evidence type="ECO:0000256" key="6">
    <source>
        <dbReference type="ARBA" id="ARBA00023136"/>
    </source>
</evidence>
<dbReference type="GO" id="GO:0055085">
    <property type="term" value="P:transmembrane transport"/>
    <property type="evidence" value="ECO:0007669"/>
    <property type="project" value="InterPro"/>
</dbReference>
<dbReference type="PANTHER" id="PTHR30193:SF37">
    <property type="entry name" value="INNER MEMBRANE ABC TRANSPORTER PERMEASE PROTEIN YCJO"/>
    <property type="match status" value="1"/>
</dbReference>
<dbReference type="Pfam" id="PF00528">
    <property type="entry name" value="BPD_transp_1"/>
    <property type="match status" value="1"/>
</dbReference>
<protein>
    <submittedName>
        <fullName evidence="9">Sugar ABC transporter permease</fullName>
    </submittedName>
</protein>
<comment type="subcellular location">
    <subcellularLocation>
        <location evidence="1 7">Cell membrane</location>
        <topology evidence="1 7">Multi-pass membrane protein</topology>
    </subcellularLocation>
</comment>
<dbReference type="RefSeq" id="WP_215625784.1">
    <property type="nucleotide sequence ID" value="NZ_CP067089.2"/>
</dbReference>
<evidence type="ECO:0000259" key="8">
    <source>
        <dbReference type="PROSITE" id="PS50928"/>
    </source>
</evidence>
<dbReference type="Gene3D" id="1.10.3720.10">
    <property type="entry name" value="MetI-like"/>
    <property type="match status" value="1"/>
</dbReference>
<evidence type="ECO:0000256" key="4">
    <source>
        <dbReference type="ARBA" id="ARBA00022692"/>
    </source>
</evidence>
<evidence type="ECO:0000256" key="1">
    <source>
        <dbReference type="ARBA" id="ARBA00004651"/>
    </source>
</evidence>
<evidence type="ECO:0000313" key="9">
    <source>
        <dbReference type="EMBL" id="QQO08478.1"/>
    </source>
</evidence>
<keyword evidence="4 7" id="KW-0812">Transmembrane</keyword>
<reference evidence="9" key="1">
    <citation type="submission" date="2021-01" db="EMBL/GenBank/DDBJ databases">
        <title>Description of Breznakiella homolactica.</title>
        <authorList>
            <person name="Song Y."/>
            <person name="Brune A."/>
        </authorList>
    </citation>
    <scope>NUCLEOTIDE SEQUENCE</scope>
    <source>
        <strain evidence="9">RmG30</strain>
    </source>
</reference>
<dbReference type="InterPro" id="IPR000515">
    <property type="entry name" value="MetI-like"/>
</dbReference>
<dbReference type="CDD" id="cd06261">
    <property type="entry name" value="TM_PBP2"/>
    <property type="match status" value="1"/>
</dbReference>
<dbReference type="EMBL" id="CP067089">
    <property type="protein sequence ID" value="QQO08478.1"/>
    <property type="molecule type" value="Genomic_DNA"/>
</dbReference>